<feature type="domain" description="UDP-galactopyranose mutase C-terminal" evidence="1">
    <location>
        <begin position="152"/>
        <end position="350"/>
    </location>
</feature>
<evidence type="ECO:0000313" key="2">
    <source>
        <dbReference type="EMBL" id="GAA2939698.1"/>
    </source>
</evidence>
<proteinExistence type="predicted"/>
<comment type="caution">
    <text evidence="2">The sequence shown here is derived from an EMBL/GenBank/DDBJ whole genome shotgun (WGS) entry which is preliminary data.</text>
</comment>
<dbReference type="SUPFAM" id="SSF51971">
    <property type="entry name" value="Nucleotide-binding domain"/>
    <property type="match status" value="1"/>
</dbReference>
<accession>A0ABN3X8U8</accession>
<gene>
    <name evidence="2" type="primary">glf</name>
    <name evidence="2" type="ORF">GCM10010446_26340</name>
</gene>
<dbReference type="PANTHER" id="PTHR21197">
    <property type="entry name" value="UDP-GALACTOPYRANOSE MUTASE"/>
    <property type="match status" value="1"/>
</dbReference>
<evidence type="ECO:0000259" key="1">
    <source>
        <dbReference type="Pfam" id="PF03275"/>
    </source>
</evidence>
<dbReference type="PANTHER" id="PTHR21197:SF0">
    <property type="entry name" value="UDP-GALACTOPYRANOSE MUTASE"/>
    <property type="match status" value="1"/>
</dbReference>
<dbReference type="Pfam" id="PF13450">
    <property type="entry name" value="NAD_binding_8"/>
    <property type="match status" value="1"/>
</dbReference>
<protein>
    <submittedName>
        <fullName evidence="2">UDP-galactopyranose mutase</fullName>
    </submittedName>
</protein>
<dbReference type="InterPro" id="IPR015899">
    <property type="entry name" value="UDP-GalPyranose_mutase_C"/>
</dbReference>
<name>A0ABN3X8U8_9ACTN</name>
<dbReference type="Gene3D" id="3.40.50.720">
    <property type="entry name" value="NAD(P)-binding Rossmann-like Domain"/>
    <property type="match status" value="3"/>
</dbReference>
<dbReference type="SUPFAM" id="SSF54373">
    <property type="entry name" value="FAD-linked reductases, C-terminal domain"/>
    <property type="match status" value="1"/>
</dbReference>
<dbReference type="Pfam" id="PF03275">
    <property type="entry name" value="GLF"/>
    <property type="match status" value="1"/>
</dbReference>
<evidence type="ECO:0000313" key="3">
    <source>
        <dbReference type="Proteomes" id="UP001500403"/>
    </source>
</evidence>
<reference evidence="2 3" key="1">
    <citation type="journal article" date="2019" name="Int. J. Syst. Evol. Microbiol.">
        <title>The Global Catalogue of Microorganisms (GCM) 10K type strain sequencing project: providing services to taxonomists for standard genome sequencing and annotation.</title>
        <authorList>
            <consortium name="The Broad Institute Genomics Platform"/>
            <consortium name="The Broad Institute Genome Sequencing Center for Infectious Disease"/>
            <person name="Wu L."/>
            <person name="Ma J."/>
        </authorList>
    </citation>
    <scope>NUCLEOTIDE SEQUENCE [LARGE SCALE GENOMIC DNA]</scope>
    <source>
        <strain evidence="2 3">JCM 9088</strain>
    </source>
</reference>
<dbReference type="Proteomes" id="UP001500403">
    <property type="component" value="Unassembled WGS sequence"/>
</dbReference>
<organism evidence="2 3">
    <name type="scientific">Streptomyces enissocaesilis</name>
    <dbReference type="NCBI Taxonomy" id="332589"/>
    <lineage>
        <taxon>Bacteria</taxon>
        <taxon>Bacillati</taxon>
        <taxon>Actinomycetota</taxon>
        <taxon>Actinomycetes</taxon>
        <taxon>Kitasatosporales</taxon>
        <taxon>Streptomycetaceae</taxon>
        <taxon>Streptomyces</taxon>
        <taxon>Streptomyces rochei group</taxon>
    </lineage>
</organism>
<sequence length="368" mass="42136">MSQYDLVVVGGGPTGATVAEFSARTRGWSVLVVERRNHVAGNCYDESYPGTDLLWHRYGPHYLRFKNTETFDYLGRFTEWLPGNYVVKAQVDGRLVPMPINLETIELIHGEVALTQESARRLLEADLGFHGEAANSEEYILGKAGRRLYDTLYDQYTRKQWGRSARFLDPSVCGRVPIRFDRNPYYTDAPIQVMPRDGYTALFDRMLRSSPLIDVVTDVDWLHEPVHGTRATVFTGPLDDYFQARLGPLPWRSLRFEAEVKEQEWFQPCVQVNYPGAEPYTRKVEIKHVTRQKSARTVVVTEFPSDVGDPYYPVPARESRELHQRYVELADEEGEKRGVVFGGRLGNYRYINTDEAVESALELAARLS</sequence>
<dbReference type="RefSeq" id="WP_344494646.1">
    <property type="nucleotide sequence ID" value="NZ_BAAAUD010000026.1"/>
</dbReference>
<dbReference type="EMBL" id="BAAAUD010000026">
    <property type="protein sequence ID" value="GAA2939698.1"/>
    <property type="molecule type" value="Genomic_DNA"/>
</dbReference>
<keyword evidence="3" id="KW-1185">Reference proteome</keyword>